<keyword evidence="2" id="KW-1185">Reference proteome</keyword>
<dbReference type="InterPro" id="IPR036291">
    <property type="entry name" value="NAD(P)-bd_dom_sf"/>
</dbReference>
<dbReference type="SUPFAM" id="SSF51735">
    <property type="entry name" value="NAD(P)-binding Rossmann-fold domains"/>
    <property type="match status" value="1"/>
</dbReference>
<dbReference type="Gene3D" id="3.40.50.720">
    <property type="entry name" value="NAD(P)-binding Rossmann-like Domain"/>
    <property type="match status" value="1"/>
</dbReference>
<protein>
    <submittedName>
        <fullName evidence="1">Reductase</fullName>
    </submittedName>
</protein>
<name>A0A845AU70_9SPHN</name>
<dbReference type="OrthoDB" id="7941246at2"/>
<sequence length="267" mass="29575">MVVDSIAYDADDIARYDPGAIGRLIAISSASVYCDAKGRTLDEAAQNGFPDFPGPIAEDQATVAGGPETYSTRKIRMEQEAQERFGDRASILRPCAIHGPWSRHPREWWFVKRLLDGRTRIPLAISGQSRFQTTAARTIGEFACHTAIGDHSGIYNIADADSPSVREIGEAIATYLEKQAKWVECEDYPEKGVGRTPWSIPAPMLVSGDKAAATGFDTARPYRHGSDGFDWLAQQPRDDWRTAFPQLAAYPWDLFDYAAEDAVMDRL</sequence>
<dbReference type="AlphaFoldDB" id="A0A845AU70"/>
<comment type="caution">
    <text evidence="1">The sequence shown here is derived from an EMBL/GenBank/DDBJ whole genome shotgun (WGS) entry which is preliminary data.</text>
</comment>
<proteinExistence type="predicted"/>
<dbReference type="Proteomes" id="UP000446786">
    <property type="component" value="Unassembled WGS sequence"/>
</dbReference>
<accession>A0A845AU70</accession>
<reference evidence="1 2" key="1">
    <citation type="submission" date="2019-12" db="EMBL/GenBank/DDBJ databases">
        <title>Genomic-based taxomic classification of the family Erythrobacteraceae.</title>
        <authorList>
            <person name="Xu L."/>
        </authorList>
    </citation>
    <scope>NUCLEOTIDE SEQUENCE [LARGE SCALE GENOMIC DNA]</scope>
    <source>
        <strain evidence="1 2">JCM 16677</strain>
    </source>
</reference>
<dbReference type="EMBL" id="WTYE01000001">
    <property type="protein sequence ID" value="MXP32713.1"/>
    <property type="molecule type" value="Genomic_DNA"/>
</dbReference>
<organism evidence="1 2">
    <name type="scientific">Parerythrobacter jejuensis</name>
    <dbReference type="NCBI Taxonomy" id="795812"/>
    <lineage>
        <taxon>Bacteria</taxon>
        <taxon>Pseudomonadati</taxon>
        <taxon>Pseudomonadota</taxon>
        <taxon>Alphaproteobacteria</taxon>
        <taxon>Sphingomonadales</taxon>
        <taxon>Erythrobacteraceae</taxon>
        <taxon>Parerythrobacter</taxon>
    </lineage>
</organism>
<evidence type="ECO:0000313" key="1">
    <source>
        <dbReference type="EMBL" id="MXP32713.1"/>
    </source>
</evidence>
<gene>
    <name evidence="1" type="ORF">GRI94_12860</name>
</gene>
<evidence type="ECO:0000313" key="2">
    <source>
        <dbReference type="Proteomes" id="UP000446786"/>
    </source>
</evidence>